<dbReference type="PANTHER" id="PTHR11552:SF147">
    <property type="entry name" value="CHOLINE DEHYDROGENASE, MITOCHONDRIAL"/>
    <property type="match status" value="1"/>
</dbReference>
<dbReference type="PROSITE" id="PS00623">
    <property type="entry name" value="GMC_OXRED_1"/>
    <property type="match status" value="1"/>
</dbReference>
<name>A0A964T620_9HYPH</name>
<dbReference type="InterPro" id="IPR000172">
    <property type="entry name" value="GMC_OxRdtase_N"/>
</dbReference>
<evidence type="ECO:0000259" key="8">
    <source>
        <dbReference type="PROSITE" id="PS00623"/>
    </source>
</evidence>
<reference evidence="10" key="1">
    <citation type="submission" date="2019-03" db="EMBL/GenBank/DDBJ databases">
        <title>Afifella sp. nov., isolated from activated sludge.</title>
        <authorList>
            <person name="Li Q."/>
            <person name="Liu Y."/>
        </authorList>
    </citation>
    <scope>NUCLEOTIDE SEQUENCE</scope>
    <source>
        <strain evidence="10">L72</strain>
    </source>
</reference>
<dbReference type="EMBL" id="SPKJ01000061">
    <property type="protein sequence ID" value="MYZ49138.1"/>
    <property type="molecule type" value="Genomic_DNA"/>
</dbReference>
<dbReference type="OrthoDB" id="9785276at2"/>
<evidence type="ECO:0000256" key="6">
    <source>
        <dbReference type="RuleBase" id="RU003968"/>
    </source>
</evidence>
<dbReference type="SUPFAM" id="SSF54373">
    <property type="entry name" value="FAD-linked reductases, C-terminal domain"/>
    <property type="match status" value="1"/>
</dbReference>
<evidence type="ECO:0000256" key="5">
    <source>
        <dbReference type="PIRSR" id="PIRSR000137-2"/>
    </source>
</evidence>
<proteinExistence type="inferred from homology"/>
<dbReference type="SUPFAM" id="SSF51905">
    <property type="entry name" value="FAD/NAD(P)-binding domain"/>
    <property type="match status" value="1"/>
</dbReference>
<evidence type="ECO:0000259" key="9">
    <source>
        <dbReference type="PROSITE" id="PS00624"/>
    </source>
</evidence>
<dbReference type="RefSeq" id="WP_161141482.1">
    <property type="nucleotide sequence ID" value="NZ_SPKJ01000061.1"/>
</dbReference>
<dbReference type="AlphaFoldDB" id="A0A964T620"/>
<feature type="compositionally biased region" description="Basic and acidic residues" evidence="7">
    <location>
        <begin position="557"/>
        <end position="571"/>
    </location>
</feature>
<dbReference type="PIRSF" id="PIRSF000137">
    <property type="entry name" value="Alcohol_oxidase"/>
    <property type="match status" value="1"/>
</dbReference>
<dbReference type="GO" id="GO:0016614">
    <property type="term" value="F:oxidoreductase activity, acting on CH-OH group of donors"/>
    <property type="evidence" value="ECO:0007669"/>
    <property type="project" value="InterPro"/>
</dbReference>
<evidence type="ECO:0000256" key="3">
    <source>
        <dbReference type="ARBA" id="ARBA00022630"/>
    </source>
</evidence>
<dbReference type="PANTHER" id="PTHR11552">
    <property type="entry name" value="GLUCOSE-METHANOL-CHOLINE GMC OXIDOREDUCTASE"/>
    <property type="match status" value="1"/>
</dbReference>
<dbReference type="PROSITE" id="PS00624">
    <property type="entry name" value="GMC_OXRED_2"/>
    <property type="match status" value="1"/>
</dbReference>
<evidence type="ECO:0000256" key="1">
    <source>
        <dbReference type="ARBA" id="ARBA00001974"/>
    </source>
</evidence>
<keyword evidence="3 6" id="KW-0285">Flavoprotein</keyword>
<dbReference type="Pfam" id="PF05199">
    <property type="entry name" value="GMC_oxred_C"/>
    <property type="match status" value="1"/>
</dbReference>
<feature type="binding site" evidence="5">
    <location>
        <position position="86"/>
    </location>
    <ligand>
        <name>FAD</name>
        <dbReference type="ChEBI" id="CHEBI:57692"/>
    </ligand>
</feature>
<evidence type="ECO:0000313" key="11">
    <source>
        <dbReference type="Proteomes" id="UP000773614"/>
    </source>
</evidence>
<feature type="domain" description="Glucose-methanol-choline oxidoreductase N-terminal" evidence="9">
    <location>
        <begin position="256"/>
        <end position="270"/>
    </location>
</feature>
<feature type="domain" description="Glucose-methanol-choline oxidoreductase N-terminal" evidence="8">
    <location>
        <begin position="84"/>
        <end position="107"/>
    </location>
</feature>
<protein>
    <submittedName>
        <fullName evidence="10">Dehydrogenase</fullName>
    </submittedName>
</protein>
<dbReference type="Pfam" id="PF00732">
    <property type="entry name" value="GMC_oxred_N"/>
    <property type="match status" value="1"/>
</dbReference>
<keyword evidence="4 5" id="KW-0274">FAD</keyword>
<dbReference type="InterPro" id="IPR012132">
    <property type="entry name" value="GMC_OxRdtase"/>
</dbReference>
<evidence type="ECO:0000313" key="10">
    <source>
        <dbReference type="EMBL" id="MYZ49138.1"/>
    </source>
</evidence>
<dbReference type="PROSITE" id="PS51257">
    <property type="entry name" value="PROKAR_LIPOPROTEIN"/>
    <property type="match status" value="1"/>
</dbReference>
<accession>A0A964T620</accession>
<gene>
    <name evidence="10" type="ORF">E4O86_15605</name>
</gene>
<dbReference type="Proteomes" id="UP000773614">
    <property type="component" value="Unassembled WGS sequence"/>
</dbReference>
<organism evidence="10 11">
    <name type="scientific">Propylenella binzhouense</name>
    <dbReference type="NCBI Taxonomy" id="2555902"/>
    <lineage>
        <taxon>Bacteria</taxon>
        <taxon>Pseudomonadati</taxon>
        <taxon>Pseudomonadota</taxon>
        <taxon>Alphaproteobacteria</taxon>
        <taxon>Hyphomicrobiales</taxon>
        <taxon>Propylenellaceae</taxon>
        <taxon>Propylenella</taxon>
    </lineage>
</organism>
<dbReference type="InterPro" id="IPR036188">
    <property type="entry name" value="FAD/NAD-bd_sf"/>
</dbReference>
<comment type="similarity">
    <text evidence="2 6">Belongs to the GMC oxidoreductase family.</text>
</comment>
<feature type="region of interest" description="Disordered" evidence="7">
    <location>
        <begin position="539"/>
        <end position="571"/>
    </location>
</feature>
<evidence type="ECO:0000256" key="2">
    <source>
        <dbReference type="ARBA" id="ARBA00010790"/>
    </source>
</evidence>
<dbReference type="GO" id="GO:0050660">
    <property type="term" value="F:flavin adenine dinucleotide binding"/>
    <property type="evidence" value="ECO:0007669"/>
    <property type="project" value="InterPro"/>
</dbReference>
<dbReference type="InterPro" id="IPR007867">
    <property type="entry name" value="GMC_OxRtase_C"/>
</dbReference>
<evidence type="ECO:0000256" key="7">
    <source>
        <dbReference type="SAM" id="MobiDB-lite"/>
    </source>
</evidence>
<sequence>MSPVERFDYVVVGAGSAGCVLANRLTEDPACSVLLLEAGGWDRDPWIRIPIGWGRIMQRRLHDWAYDTEPDEQLGGRTMECTRGKVIGGSSSINAMAYVRGNRGDYDRWAGYGLPDLGYERVLLYFKRQETWEEGETRYRGGSGPLFTTRSTYRDPLADAGIEAGRGAGFPFTADYNGEEQEGFAVLQQTIRSGRRWSAADAYLRPALARKNLTVRTGAFVTGLALDGDRLAAVRYAWRGEERDVSAASETVLCGGTINTPQILMLSGIGDPEALGRAGIRTRVALPGVGRNHQDHLTVALEFERNGAGPFVEHMRADRLATSLAEGYLLGRGFATNLPSGWTAFLRTPSARGLPNIQLIFRAVPMTAGPWFPGLRAPFRDGFAIRAVLLRPESRGRIALRSSDPADPVRIHQNLLAATADRAIIREALHLVREVANQAAMRPFIAREIAPGPEGWTETGLADHIRHHAATAHHPLGTCRMGADGDPDAVLDPEFRVRGVRGLRVVDASAMPDLVGGNINGPVIMLAEKAADYIRGRASASAAGGPGTAPPAAAQRADGRFGKSESESVPT</sequence>
<dbReference type="Gene3D" id="3.50.50.60">
    <property type="entry name" value="FAD/NAD(P)-binding domain"/>
    <property type="match status" value="1"/>
</dbReference>
<evidence type="ECO:0000256" key="4">
    <source>
        <dbReference type="ARBA" id="ARBA00022827"/>
    </source>
</evidence>
<comment type="caution">
    <text evidence="10">The sequence shown here is derived from an EMBL/GenBank/DDBJ whole genome shotgun (WGS) entry which is preliminary data.</text>
</comment>
<comment type="cofactor">
    <cofactor evidence="1 5">
        <name>FAD</name>
        <dbReference type="ChEBI" id="CHEBI:57692"/>
    </cofactor>
</comment>
<keyword evidence="11" id="KW-1185">Reference proteome</keyword>
<dbReference type="Gene3D" id="3.30.560.10">
    <property type="entry name" value="Glucose Oxidase, domain 3"/>
    <property type="match status" value="1"/>
</dbReference>
<feature type="binding site" evidence="5">
    <location>
        <position position="221"/>
    </location>
    <ligand>
        <name>FAD</name>
        <dbReference type="ChEBI" id="CHEBI:57692"/>
    </ligand>
</feature>